<protein>
    <submittedName>
        <fullName evidence="1">Histidine phosphatase family protein</fullName>
    </submittedName>
</protein>
<gene>
    <name evidence="1" type="ORF">HCN58_27510</name>
</gene>
<comment type="caution">
    <text evidence="1">The sequence shown here is derived from an EMBL/GenBank/DDBJ whole genome shotgun (WGS) entry which is preliminary data.</text>
</comment>
<evidence type="ECO:0000313" key="1">
    <source>
        <dbReference type="EMBL" id="NOJ43272.1"/>
    </source>
</evidence>
<reference evidence="1 2" key="1">
    <citation type="submission" date="2020-03" db="EMBL/GenBank/DDBJ databases">
        <title>Bradyrhizobium diversity isolated from nodules of Indigofera sp.</title>
        <authorList>
            <person name="Klepa M."/>
            <person name="Helene L."/>
            <person name="Hungria M."/>
        </authorList>
    </citation>
    <scope>NUCLEOTIDE SEQUENCE [LARGE SCALE GENOMIC DNA]</scope>
    <source>
        <strain evidence="1 2">WSM 1791</strain>
    </source>
</reference>
<sequence length="195" mass="20272">MPPQGYAADLNGLVSSLRGGGYVIVFRHGATDDSQKDVYPFKFDDMSAQRQLSEKGRTLARDLGAALAKVGIPIGDVYTSQLNRAVETGKLLSGKDVSPVEALTDSGAGSSSAMANPDGKNAKIGRAVRDLVNAPPKAGVNNVAVTHKTNVADAFGNEFADIREGEALVYKTSTSGPAVLVARVQPGEWIAQAGS</sequence>
<name>A0A7Y4GXP0_9BRAD</name>
<dbReference type="InterPro" id="IPR013078">
    <property type="entry name" value="His_Pase_superF_clade-1"/>
</dbReference>
<dbReference type="SUPFAM" id="SSF53254">
    <property type="entry name" value="Phosphoglycerate mutase-like"/>
    <property type="match status" value="1"/>
</dbReference>
<organism evidence="1 2">
    <name type="scientific">Bradyrhizobium australiense</name>
    <dbReference type="NCBI Taxonomy" id="2721161"/>
    <lineage>
        <taxon>Bacteria</taxon>
        <taxon>Pseudomonadati</taxon>
        <taxon>Pseudomonadota</taxon>
        <taxon>Alphaproteobacteria</taxon>
        <taxon>Hyphomicrobiales</taxon>
        <taxon>Nitrobacteraceae</taxon>
        <taxon>Bradyrhizobium</taxon>
    </lineage>
</organism>
<dbReference type="EMBL" id="JAAVLX010000009">
    <property type="protein sequence ID" value="NOJ43272.1"/>
    <property type="molecule type" value="Genomic_DNA"/>
</dbReference>
<dbReference type="Pfam" id="PF00300">
    <property type="entry name" value="His_Phos_1"/>
    <property type="match status" value="1"/>
</dbReference>
<dbReference type="AlphaFoldDB" id="A0A7Y4GXP0"/>
<dbReference type="Proteomes" id="UP000544122">
    <property type="component" value="Unassembled WGS sequence"/>
</dbReference>
<dbReference type="InterPro" id="IPR029033">
    <property type="entry name" value="His_PPase_superfam"/>
</dbReference>
<keyword evidence="2" id="KW-1185">Reference proteome</keyword>
<evidence type="ECO:0000313" key="2">
    <source>
        <dbReference type="Proteomes" id="UP000544122"/>
    </source>
</evidence>
<accession>A0A7Y4GXP0</accession>
<proteinExistence type="predicted"/>
<dbReference type="CDD" id="cd07040">
    <property type="entry name" value="HP"/>
    <property type="match status" value="1"/>
</dbReference>
<dbReference type="Gene3D" id="3.40.50.1240">
    <property type="entry name" value="Phosphoglycerate mutase-like"/>
    <property type="match status" value="1"/>
</dbReference>